<dbReference type="Pfam" id="PF13302">
    <property type="entry name" value="Acetyltransf_3"/>
    <property type="match status" value="1"/>
</dbReference>
<dbReference type="PROSITE" id="PS51186">
    <property type="entry name" value="GNAT"/>
    <property type="match status" value="1"/>
</dbReference>
<dbReference type="CDD" id="cd04301">
    <property type="entry name" value="NAT_SF"/>
    <property type="match status" value="1"/>
</dbReference>
<dbReference type="InterPro" id="IPR051531">
    <property type="entry name" value="N-acetyltransferase"/>
</dbReference>
<feature type="domain" description="N-acetyltransferase" evidence="1">
    <location>
        <begin position="1"/>
        <end position="103"/>
    </location>
</feature>
<proteinExistence type="predicted"/>
<dbReference type="InterPro" id="IPR016181">
    <property type="entry name" value="Acyl_CoA_acyltransferase"/>
</dbReference>
<dbReference type="GO" id="GO:0005737">
    <property type="term" value="C:cytoplasm"/>
    <property type="evidence" value="ECO:0007669"/>
    <property type="project" value="TreeGrafter"/>
</dbReference>
<dbReference type="InterPro" id="IPR000182">
    <property type="entry name" value="GNAT_dom"/>
</dbReference>
<gene>
    <name evidence="2" type="ORF">B8V81_2760</name>
</gene>
<evidence type="ECO:0000313" key="2">
    <source>
        <dbReference type="EMBL" id="PLT44329.1"/>
    </source>
</evidence>
<evidence type="ECO:0000313" key="3">
    <source>
        <dbReference type="Proteomes" id="UP000234789"/>
    </source>
</evidence>
<sequence length="109" mass="12465">MKETGELIGWCCSGIKDELPWPNREIMYAVSKDHRGRGYAAQAAQAMIRYLFDQADVEALCAVALVRNLPSNRVLEKCGFDFQGRLEIEQDEYNSYVLRRSNGERAMTE</sequence>
<keyword evidence="3" id="KW-1185">Reference proteome</keyword>
<dbReference type="PANTHER" id="PTHR43792">
    <property type="entry name" value="GNAT FAMILY, PUTATIVE (AFU_ORTHOLOGUE AFUA_3G00765)-RELATED-RELATED"/>
    <property type="match status" value="1"/>
</dbReference>
<dbReference type="PANTHER" id="PTHR43792:SF9">
    <property type="entry name" value="RIBOSOMAL-PROTEIN-ALANINE ACETYLTRANSFERASE"/>
    <property type="match status" value="1"/>
</dbReference>
<dbReference type="Proteomes" id="UP000234789">
    <property type="component" value="Unassembled WGS sequence"/>
</dbReference>
<dbReference type="Gene3D" id="3.40.630.30">
    <property type="match status" value="1"/>
</dbReference>
<reference evidence="2 3" key="1">
    <citation type="submission" date="2017-05" db="EMBL/GenBank/DDBJ databases">
        <title>Functional genome analysis of Paenibacillus pasadenensis strain R16: insights on endophytic life style and antifungal activity.</title>
        <authorList>
            <person name="Passera A."/>
            <person name="Marcolungo L."/>
            <person name="Casati P."/>
            <person name="Brasca M."/>
            <person name="Quaglino F."/>
            <person name="Delledonne M."/>
        </authorList>
    </citation>
    <scope>NUCLEOTIDE SEQUENCE [LARGE SCALE GENOMIC DNA]</scope>
    <source>
        <strain evidence="2 3">R16</strain>
    </source>
</reference>
<dbReference type="GO" id="GO:0008999">
    <property type="term" value="F:protein-N-terminal-alanine acetyltransferase activity"/>
    <property type="evidence" value="ECO:0007669"/>
    <property type="project" value="TreeGrafter"/>
</dbReference>
<comment type="caution">
    <text evidence="2">The sequence shown here is derived from an EMBL/GenBank/DDBJ whole genome shotgun (WGS) entry which is preliminary data.</text>
</comment>
<dbReference type="AlphaFoldDB" id="A0A2N5N1X3"/>
<name>A0A2N5N1X3_9BACL</name>
<evidence type="ECO:0000259" key="1">
    <source>
        <dbReference type="PROSITE" id="PS51186"/>
    </source>
</evidence>
<organism evidence="2 3">
    <name type="scientific">Paenibacillus pasadenensis</name>
    <dbReference type="NCBI Taxonomy" id="217090"/>
    <lineage>
        <taxon>Bacteria</taxon>
        <taxon>Bacillati</taxon>
        <taxon>Bacillota</taxon>
        <taxon>Bacilli</taxon>
        <taxon>Bacillales</taxon>
        <taxon>Paenibacillaceae</taxon>
        <taxon>Paenibacillus</taxon>
    </lineage>
</organism>
<dbReference type="RefSeq" id="WP_339279330.1">
    <property type="nucleotide sequence ID" value="NZ_NFEZ01000004.1"/>
</dbReference>
<keyword evidence="2" id="KW-0808">Transferase</keyword>
<dbReference type="SUPFAM" id="SSF55729">
    <property type="entry name" value="Acyl-CoA N-acyltransferases (Nat)"/>
    <property type="match status" value="1"/>
</dbReference>
<dbReference type="EMBL" id="NFEZ01000004">
    <property type="protein sequence ID" value="PLT44329.1"/>
    <property type="molecule type" value="Genomic_DNA"/>
</dbReference>
<accession>A0A2N5N1X3</accession>
<protein>
    <submittedName>
        <fullName evidence="2">Acetyltransferase, GNAT family</fullName>
    </submittedName>
</protein>